<dbReference type="SUPFAM" id="SSF53448">
    <property type="entry name" value="Nucleotide-diphospho-sugar transferases"/>
    <property type="match status" value="1"/>
</dbReference>
<protein>
    <submittedName>
        <fullName evidence="3">NTP transferase domain-containing protein</fullName>
    </submittedName>
</protein>
<dbReference type="Pfam" id="PF12804">
    <property type="entry name" value="NTP_transf_3"/>
    <property type="match status" value="1"/>
</dbReference>
<reference evidence="3 4" key="1">
    <citation type="submission" date="2019-12" db="EMBL/GenBank/DDBJ databases">
        <authorList>
            <person name="Li J."/>
            <person name="Shi Y."/>
            <person name="Xu G."/>
            <person name="Xiao D."/>
            <person name="Ran X."/>
        </authorList>
    </citation>
    <scope>NUCLEOTIDE SEQUENCE [LARGE SCALE GENOMIC DNA]</scope>
    <source>
        <strain evidence="3 4">JCM 15915</strain>
    </source>
</reference>
<proteinExistence type="predicted"/>
<dbReference type="AlphaFoldDB" id="A0A7K1LEZ4"/>
<keyword evidence="4" id="KW-1185">Reference proteome</keyword>
<organism evidence="3 4">
    <name type="scientific">Rothia koreensis</name>
    <dbReference type="NCBI Taxonomy" id="592378"/>
    <lineage>
        <taxon>Bacteria</taxon>
        <taxon>Bacillati</taxon>
        <taxon>Actinomycetota</taxon>
        <taxon>Actinomycetes</taxon>
        <taxon>Micrococcales</taxon>
        <taxon>Micrococcaceae</taxon>
        <taxon>Rothia</taxon>
    </lineage>
</organism>
<dbReference type="InterPro" id="IPR025877">
    <property type="entry name" value="MobA-like_NTP_Trfase"/>
</dbReference>
<name>A0A7K1LEZ4_9MICC</name>
<accession>A0A7K1LEZ4</accession>
<dbReference type="Proteomes" id="UP000462152">
    <property type="component" value="Unassembled WGS sequence"/>
</dbReference>
<comment type="caution">
    <text evidence="3">The sequence shown here is derived from an EMBL/GenBank/DDBJ whole genome shotgun (WGS) entry which is preliminary data.</text>
</comment>
<dbReference type="PANTHER" id="PTHR19136">
    <property type="entry name" value="MOLYBDENUM COFACTOR GUANYLYLTRANSFERASE"/>
    <property type="match status" value="1"/>
</dbReference>
<evidence type="ECO:0000256" key="1">
    <source>
        <dbReference type="ARBA" id="ARBA00022679"/>
    </source>
</evidence>
<dbReference type="RefSeq" id="WP_129313868.1">
    <property type="nucleotide sequence ID" value="NZ_NOIQ01000001.1"/>
</dbReference>
<evidence type="ECO:0000313" key="3">
    <source>
        <dbReference type="EMBL" id="MUN53751.1"/>
    </source>
</evidence>
<dbReference type="InterPro" id="IPR029044">
    <property type="entry name" value="Nucleotide-diphossugar_trans"/>
</dbReference>
<dbReference type="Gene3D" id="3.90.550.10">
    <property type="entry name" value="Spore Coat Polysaccharide Biosynthesis Protein SpsA, Chain A"/>
    <property type="match status" value="1"/>
</dbReference>
<keyword evidence="1 3" id="KW-0808">Transferase</keyword>
<dbReference type="PANTHER" id="PTHR19136:SF81">
    <property type="entry name" value="MOLYBDENUM COFACTOR GUANYLYLTRANSFERASE"/>
    <property type="match status" value="1"/>
</dbReference>
<gene>
    <name evidence="3" type="ORF">GMA10_00665</name>
</gene>
<dbReference type="EMBL" id="WOGT01000001">
    <property type="protein sequence ID" value="MUN53751.1"/>
    <property type="molecule type" value="Genomic_DNA"/>
</dbReference>
<dbReference type="GO" id="GO:0016779">
    <property type="term" value="F:nucleotidyltransferase activity"/>
    <property type="evidence" value="ECO:0007669"/>
    <property type="project" value="UniProtKB-ARBA"/>
</dbReference>
<evidence type="ECO:0000313" key="4">
    <source>
        <dbReference type="Proteomes" id="UP000462152"/>
    </source>
</evidence>
<sequence>MAPFLPIRFRAIVLAGGRSSRLHASAPGPTPDKPLLSRDGLTLVDAVLTDLDRFAEVGAAECVVVGPENIPLPADAGLVREDPPYSGPAAAIRAGLSFMDGTDVRDSGPDAARRAWVFVVAADMPHPGPGLAELRRAVLAHGSEETAFIGVEDGRWQPLMSVLRLDRALEAFTEPAESQSVMSRLKRLSPVDVELPTGSSKDIDTWDDAVSLGFVDGTAGRFSGSRT</sequence>
<evidence type="ECO:0000259" key="2">
    <source>
        <dbReference type="Pfam" id="PF12804"/>
    </source>
</evidence>
<feature type="domain" description="MobA-like NTP transferase" evidence="2">
    <location>
        <begin position="11"/>
        <end position="186"/>
    </location>
</feature>
<dbReference type="OrthoDB" id="4408226at2"/>